<dbReference type="GO" id="GO:0006887">
    <property type="term" value="P:exocytosis"/>
    <property type="evidence" value="ECO:0000318"/>
    <property type="project" value="GO_Central"/>
</dbReference>
<comment type="function">
    <text evidence="3">Component of the exocyst complex.</text>
</comment>
<dbReference type="GO" id="GO:0005546">
    <property type="term" value="F:phosphatidylinositol-4,5-bisphosphate binding"/>
    <property type="evidence" value="ECO:0007669"/>
    <property type="project" value="InterPro"/>
</dbReference>
<accession>A0A022R9G5</accession>
<protein>
    <recommendedName>
        <fullName evidence="3">Exocyst subunit Exo70 family protein</fullName>
    </recommendedName>
</protein>
<evidence type="ECO:0000313" key="7">
    <source>
        <dbReference type="Proteomes" id="UP000030748"/>
    </source>
</evidence>
<dbReference type="Pfam" id="PF03081">
    <property type="entry name" value="Exo70_C"/>
    <property type="match status" value="1"/>
</dbReference>
<comment type="similarity">
    <text evidence="1 3">Belongs to the EXO70 family.</text>
</comment>
<dbReference type="KEGG" id="egt:105959276"/>
<feature type="region of interest" description="Disordered" evidence="4">
    <location>
        <begin position="682"/>
        <end position="701"/>
    </location>
</feature>
<dbReference type="SUPFAM" id="SSF74788">
    <property type="entry name" value="Cullin repeat-like"/>
    <property type="match status" value="1"/>
</dbReference>
<dbReference type="STRING" id="4155.A0A022R9G5"/>
<keyword evidence="7" id="KW-1185">Reference proteome</keyword>
<evidence type="ECO:0000256" key="2">
    <source>
        <dbReference type="ARBA" id="ARBA00022448"/>
    </source>
</evidence>
<dbReference type="PANTHER" id="PTHR12542">
    <property type="entry name" value="EXOCYST COMPLEX PROTEIN EXO70"/>
    <property type="match status" value="1"/>
</dbReference>
<dbReference type="OrthoDB" id="1922221at2759"/>
<dbReference type="PhylomeDB" id="A0A022R9G5"/>
<dbReference type="GO" id="GO:0015031">
    <property type="term" value="P:protein transport"/>
    <property type="evidence" value="ECO:0007669"/>
    <property type="project" value="UniProtKB-KW"/>
</dbReference>
<keyword evidence="3" id="KW-0268">Exocytosis</keyword>
<evidence type="ECO:0000259" key="5">
    <source>
        <dbReference type="Pfam" id="PF03081"/>
    </source>
</evidence>
<keyword evidence="2 3" id="KW-0813">Transport</keyword>
<dbReference type="Gene3D" id="1.20.1280.170">
    <property type="entry name" value="Exocyst complex component Exo70"/>
    <property type="match status" value="1"/>
</dbReference>
<dbReference type="GO" id="GO:0000145">
    <property type="term" value="C:exocyst"/>
    <property type="evidence" value="ECO:0000318"/>
    <property type="project" value="GO_Central"/>
</dbReference>
<gene>
    <name evidence="6" type="ORF">MIMGU_mgv1a025412mg</name>
</gene>
<feature type="domain" description="Exocyst complex subunit Exo70 C-terminal" evidence="5">
    <location>
        <begin position="308"/>
        <end position="675"/>
    </location>
</feature>
<dbReference type="Proteomes" id="UP000030748">
    <property type="component" value="Unassembled WGS sequence"/>
</dbReference>
<dbReference type="OMA" id="LIKYVDC"/>
<evidence type="ECO:0000256" key="1">
    <source>
        <dbReference type="ARBA" id="ARBA00006756"/>
    </source>
</evidence>
<dbReference type="InterPro" id="IPR046364">
    <property type="entry name" value="Exo70_C"/>
</dbReference>
<organism evidence="6 7">
    <name type="scientific">Erythranthe guttata</name>
    <name type="common">Yellow monkey flower</name>
    <name type="synonym">Mimulus guttatus</name>
    <dbReference type="NCBI Taxonomy" id="4155"/>
    <lineage>
        <taxon>Eukaryota</taxon>
        <taxon>Viridiplantae</taxon>
        <taxon>Streptophyta</taxon>
        <taxon>Embryophyta</taxon>
        <taxon>Tracheophyta</taxon>
        <taxon>Spermatophyta</taxon>
        <taxon>Magnoliopsida</taxon>
        <taxon>eudicotyledons</taxon>
        <taxon>Gunneridae</taxon>
        <taxon>Pentapetalae</taxon>
        <taxon>asterids</taxon>
        <taxon>lamiids</taxon>
        <taxon>Lamiales</taxon>
        <taxon>Phrymaceae</taxon>
        <taxon>Erythranthe</taxon>
    </lineage>
</organism>
<dbReference type="EMBL" id="KI630592">
    <property type="protein sequence ID" value="EYU36388.1"/>
    <property type="molecule type" value="Genomic_DNA"/>
</dbReference>
<dbReference type="eggNOG" id="KOG2344">
    <property type="taxonomic scope" value="Eukaryota"/>
</dbReference>
<reference evidence="6 7" key="1">
    <citation type="journal article" date="2013" name="Proc. Natl. Acad. Sci. U.S.A.">
        <title>Fine-scale variation in meiotic recombination in Mimulus inferred from population shotgun sequencing.</title>
        <authorList>
            <person name="Hellsten U."/>
            <person name="Wright K.M."/>
            <person name="Jenkins J."/>
            <person name="Shu S."/>
            <person name="Yuan Y."/>
            <person name="Wessler S.R."/>
            <person name="Schmutz J."/>
            <person name="Willis J.H."/>
            <person name="Rokhsar D.S."/>
        </authorList>
    </citation>
    <scope>NUCLEOTIDE SEQUENCE [LARGE SCALE GENOMIC DNA]</scope>
    <source>
        <strain evidence="7">cv. DUN x IM62</strain>
    </source>
</reference>
<sequence>MDLKIDQNDVATLINLQTSYSNLKTLMKTSLKIDAQYEKMDEKFDAIEESLSTASKRIAPLQSLSIATKALDTRINRAISPALALLEGFELAETLQRKLLKIASKLLSEKKNPKKRLKKLIEYVDCMNELNESINRIGDETGPAIQKLLEVVEFLSRTKATDYYRTERLRETLITLKAVSEAEVDSMRFDGVLDEALLNLQDEFEGLLMRLRHRISVTNDDYDNGNDGDYGVNEGLGSDLEVEVLGKIAETLAANDCLDICIDIFVKVRYRRAAKALMKLNPDYLKTYTPEQIDEMEWQNLEQAISLWIKHFHLAVETVLLSEKTLSKQVLSNTTIAADLWPECFVKIADKIMAVFFRFGEGVSRSSKDPHKLFKLLETFDSLENLKPKFFDVFDGEFSGADIRSRFRELEKLLVHASTRVFYEFGLKIEGDIHDGLALTPQDASVPKLVRYAVNYLKNLTTVSYSSPMGKVLEIEHLWKNGTLSSENELNGQDLFKEAVSNVMEAIQRNIESKKLRFKDKVLAQIFAMNTYWYVYMRSRNSELVKLLGEDYMKSRYRHAAEESAYLYQKLAWGSLVKLLDVGEEIRGGNSNYERVGGLVREKMESFMVGFDEICKRHNMSGFEIVCDADLREQMKDATLRLVLPVYTEFFDKYEPVLVKLKITHLPPESVEAMLRGVFEGGGGDQGGSDGKSNLVGRSGSNDRIDRRVVVDRKRFGKDNRRLEFDNSDL</sequence>
<evidence type="ECO:0000256" key="4">
    <source>
        <dbReference type="SAM" id="MobiDB-lite"/>
    </source>
</evidence>
<keyword evidence="3" id="KW-0653">Protein transport</keyword>
<evidence type="ECO:0000313" key="6">
    <source>
        <dbReference type="EMBL" id="EYU36388.1"/>
    </source>
</evidence>
<dbReference type="InterPro" id="IPR004140">
    <property type="entry name" value="Exo70"/>
</dbReference>
<name>A0A022R9G5_ERYGU</name>
<evidence type="ECO:0000256" key="3">
    <source>
        <dbReference type="RuleBase" id="RU365026"/>
    </source>
</evidence>
<dbReference type="AlphaFoldDB" id="A0A022R9G5"/>
<proteinExistence type="inferred from homology"/>
<dbReference type="InterPro" id="IPR016159">
    <property type="entry name" value="Cullin_repeat-like_dom_sf"/>
</dbReference>
<dbReference type="PANTHER" id="PTHR12542:SF90">
    <property type="entry name" value="EXOCYST COMPLEX COMPONENT EXO70I"/>
    <property type="match status" value="1"/>
</dbReference>